<dbReference type="GO" id="GO:0043683">
    <property type="term" value="P:type IV pilus assembly"/>
    <property type="evidence" value="ECO:0007669"/>
    <property type="project" value="InterPro"/>
</dbReference>
<accession>A0A1W0D9R1</accession>
<name>A0A1W0D9R1_9NEIS</name>
<dbReference type="AlphaFoldDB" id="A0A1W0D9R1"/>
<dbReference type="InterPro" id="IPR012902">
    <property type="entry name" value="N_methyl_site"/>
</dbReference>
<dbReference type="NCBIfam" id="TIGR02532">
    <property type="entry name" value="IV_pilin_GFxxxE"/>
    <property type="match status" value="1"/>
</dbReference>
<dbReference type="RefSeq" id="WP_081554604.1">
    <property type="nucleotide sequence ID" value="NZ_MUKV01000002.1"/>
</dbReference>
<feature type="region of interest" description="Disordered" evidence="1">
    <location>
        <begin position="121"/>
        <end position="141"/>
    </location>
</feature>
<dbReference type="Gene3D" id="3.30.700.50">
    <property type="match status" value="1"/>
</dbReference>
<dbReference type="PROSITE" id="PS00409">
    <property type="entry name" value="PROKAR_NTER_METHYL"/>
    <property type="match status" value="1"/>
</dbReference>
<evidence type="ECO:0008006" key="4">
    <source>
        <dbReference type="Google" id="ProtNLM"/>
    </source>
</evidence>
<dbReference type="InterPro" id="IPR031982">
    <property type="entry name" value="PilE-like"/>
</dbReference>
<gene>
    <name evidence="2" type="ORF">B0T45_03260</name>
</gene>
<dbReference type="Pfam" id="PF16732">
    <property type="entry name" value="ComP_DUS"/>
    <property type="match status" value="1"/>
</dbReference>
<evidence type="ECO:0000313" key="2">
    <source>
        <dbReference type="EMBL" id="OQS43734.1"/>
    </source>
</evidence>
<dbReference type="Pfam" id="PF07963">
    <property type="entry name" value="N_methyl"/>
    <property type="match status" value="1"/>
</dbReference>
<dbReference type="EMBL" id="MUKV01000002">
    <property type="protein sequence ID" value="OQS43734.1"/>
    <property type="molecule type" value="Genomic_DNA"/>
</dbReference>
<evidence type="ECO:0000256" key="1">
    <source>
        <dbReference type="SAM" id="MobiDB-lite"/>
    </source>
</evidence>
<protein>
    <recommendedName>
        <fullName evidence="4">Prepilin-type N-terminal cleavage/methylation domain-containing protein</fullName>
    </recommendedName>
</protein>
<comment type="caution">
    <text evidence="2">The sequence shown here is derived from an EMBL/GenBank/DDBJ whole genome shotgun (WGS) entry which is preliminary data.</text>
</comment>
<reference evidence="2 3" key="1">
    <citation type="submission" date="2017-02" db="EMBL/GenBank/DDBJ databases">
        <title>Chromobacterium haemolyticum H5244.</title>
        <authorList>
            <person name="Gulvik C.A."/>
        </authorList>
    </citation>
    <scope>NUCLEOTIDE SEQUENCE [LARGE SCALE GENOMIC DNA]</scope>
    <source>
        <strain evidence="2 3">H5244</strain>
    </source>
</reference>
<dbReference type="InterPro" id="IPR045584">
    <property type="entry name" value="Pilin-like"/>
</dbReference>
<sequence>MRAQAGMTLLELLAAMAVTAILAAMAWPAYQQQILRGQLAEARAALLENLHFVQRWHLENRSQSGSWPPLPRPNTSEFEIRLGSASLAADRAGQASFRLLAKPRAGHRLAGRLQLSLDQDGNLSQCGPDESGPQSCVAWGD</sequence>
<dbReference type="SUPFAM" id="SSF54523">
    <property type="entry name" value="Pili subunits"/>
    <property type="match status" value="1"/>
</dbReference>
<evidence type="ECO:0000313" key="3">
    <source>
        <dbReference type="Proteomes" id="UP000192721"/>
    </source>
</evidence>
<organism evidence="2 3">
    <name type="scientific">Chromobacterium haemolyticum</name>
    <dbReference type="NCBI Taxonomy" id="394935"/>
    <lineage>
        <taxon>Bacteria</taxon>
        <taxon>Pseudomonadati</taxon>
        <taxon>Pseudomonadota</taxon>
        <taxon>Betaproteobacteria</taxon>
        <taxon>Neisseriales</taxon>
        <taxon>Chromobacteriaceae</taxon>
        <taxon>Chromobacterium</taxon>
    </lineage>
</organism>
<proteinExistence type="predicted"/>
<dbReference type="Proteomes" id="UP000192721">
    <property type="component" value="Unassembled WGS sequence"/>
</dbReference>